<feature type="domain" description="Proteasome activator Blm10 middle HEAT repeats region" evidence="10">
    <location>
        <begin position="345"/>
        <end position="786"/>
    </location>
</feature>
<reference evidence="12 13" key="1">
    <citation type="journal article" date="2018" name="J. Allergy Clin. Immunol.">
        <title>High-quality assembly of Dermatophagoides pteronyssinus genome and transcriptome reveals a wide range of novel allergens.</title>
        <authorList>
            <person name="Liu X.Y."/>
            <person name="Yang K.Y."/>
            <person name="Wang M.Q."/>
            <person name="Kwok J.S."/>
            <person name="Zeng X."/>
            <person name="Yang Z."/>
            <person name="Xiao X.J."/>
            <person name="Lau C.P."/>
            <person name="Li Y."/>
            <person name="Huang Z.M."/>
            <person name="Ba J.G."/>
            <person name="Yim A.K."/>
            <person name="Ouyang C.Y."/>
            <person name="Ngai S.M."/>
            <person name="Chan T.F."/>
            <person name="Leung E.L."/>
            <person name="Liu L."/>
            <person name="Liu Z.G."/>
            <person name="Tsui S.K."/>
        </authorList>
    </citation>
    <scope>NUCLEOTIDE SEQUENCE [LARGE SCALE GENOMIC DNA]</scope>
    <source>
        <strain evidence="12">Derp</strain>
    </source>
</reference>
<gene>
    <name evidence="12" type="primary">PSME4</name>
    <name evidence="12" type="ORF">DERP_002385</name>
</gene>
<evidence type="ECO:0000313" key="12">
    <source>
        <dbReference type="EMBL" id="KAH9422092.1"/>
    </source>
</evidence>
<dbReference type="InterPro" id="IPR055455">
    <property type="entry name" value="HEAT_PSME4"/>
</dbReference>
<evidence type="ECO:0000256" key="1">
    <source>
        <dbReference type="ARBA" id="ARBA00004324"/>
    </source>
</evidence>
<keyword evidence="12" id="KW-0647">Proteasome</keyword>
<dbReference type="Pfam" id="PF23096">
    <property type="entry name" value="HEAT_PSME4"/>
    <property type="match status" value="1"/>
</dbReference>
<dbReference type="Pfam" id="PF16507">
    <property type="entry name" value="HEAT_PSME4_mid"/>
    <property type="match status" value="1"/>
</dbReference>
<dbReference type="SUPFAM" id="SSF48371">
    <property type="entry name" value="ARM repeat"/>
    <property type="match status" value="2"/>
</dbReference>
<dbReference type="PANTHER" id="PTHR32170:SF3">
    <property type="entry name" value="PROTEASOME ACTIVATOR COMPLEX SUBUNIT 4"/>
    <property type="match status" value="1"/>
</dbReference>
<name>A0ABQ8JHJ9_DERPT</name>
<evidence type="ECO:0000259" key="11">
    <source>
        <dbReference type="Pfam" id="PF23096"/>
    </source>
</evidence>
<feature type="domain" description="Proteasome activator complex subunit 4-like HEAT repeat-like" evidence="11">
    <location>
        <begin position="1078"/>
        <end position="1325"/>
    </location>
</feature>
<keyword evidence="7" id="KW-0234">DNA repair</keyword>
<evidence type="ECO:0000256" key="3">
    <source>
        <dbReference type="ARBA" id="ARBA00005739"/>
    </source>
</evidence>
<evidence type="ECO:0000256" key="8">
    <source>
        <dbReference type="ARBA" id="ARBA00023242"/>
    </source>
</evidence>
<dbReference type="InterPro" id="IPR032430">
    <property type="entry name" value="Blm10_mid"/>
</dbReference>
<dbReference type="PANTHER" id="PTHR32170">
    <property type="entry name" value="PROTEASOME ACTIVATOR COMPLEX SUBUNIT 4"/>
    <property type="match status" value="1"/>
</dbReference>
<comment type="caution">
    <text evidence="12">The sequence shown here is derived from an EMBL/GenBank/DDBJ whole genome shotgun (WGS) entry which is preliminary data.</text>
</comment>
<sequence length="1688" mass="200580">MDDSILDEYRDSINDYFDDDLETSISNNGEKMLQKIKLYDNCLPYCEQLELIRVKYLDYLKRNLCHSMLSDNNGYLFLKWMDEFSSYISIYDLAFNKAEHIFLTKLLYNSLTFFQYDYQISKKLMELLSKLLKERRLISRSELELDWHVLYAFHKNFDDPIHKSSNGNLVKNAQKKELIRLTVHARAYFSKDSTKEMLNEWKQYLCVHAKKYKQYLDYFSLFLPTLLPPEEFEFGFKLWFDDFIDMLNWFQVPPTSLLNLLTRLAEDVHGYIDWEPYLPYFFQKLSPKLDASIQFNIIYYLKLLTWIISPNNIEKNIYYAKKLLLIAKNSRIRFLSKPSSFVSCHLAMLIVQRYKKEQRNLWYNYTPNNYKLDDKTFNEFGAILLENFIDSYFYGTQSQLSYEQLYAIVNLNPELIAEKIPEKLQIAYDQISEPWRLEAILKLYSVSIFPIILDNKIGPKYRIELIPMLFQLIELFNPYDHNLCLIQLFAIKSILILEFPLIDCSSLCNSSDKILTEYETEMCLQSIRLEEFPICFMRCCQNMIDSNNEHLFDNLKKSDSLAIIMFSILTRTTETIAKSFIDNFISFIVSNIYEDGYIVIKIIMESIAMIYPEYMMKKLFPLISEHLNILVLNRDTKLSTCLEKDLRYHIEIFRNLFYCNSELLTNYQDEILILIEKISNLKINSQYFMVYCLLSDLFDNLFTEKIAIDLQKIEPKMMMFENWPKLITTKKFSVKWHQTTTNVLNFAHHLIEIFIKNKLILLEDWIESKSTMTNDELLKNLRLISSVNGLIIDSPKFLSFSLDNSTLYSSNMKNPLLNDLINLNEHIINVINKVLIKLETIKSGDTQSYEEIIYIYYQISKKSSRFQCKKIPKKRLYQCRNKLNEYSDMMLKKLLAKIFSHHLDSSKFISDELIDKLNTKDADSLIGVLHLLHCNSDRSLMFCSSWNTLLKLYPILVRINLSEKLEIIDIFDVDFFLLFTDHKFMIPLEKNHSLELLSGYFEEGKSLFFQSITEKEIEEFRQKIIDSNQNNRITYFKLIEQLLTIMRDENLHWRFYHFGFLLLNLLIRIDIDFPLNGIKFLIRNLTHDLQRVRKIAQEVLVKIMHIMLPKKITIKIENLKSIDYDLNCHQNEETYNRQLFLDENHYGYYKHLPFTIEKFDSFENNAQLEILSNEFKNSKFLDMMFTLNSIENGNKINKQNIRFWKLYFILVKMENSEQIFAQILLLFDKHKYNFDKYALEILCGLTKASKHFDYNSYQKFQKFFLIIIEKYFLNLDSESSTFWNELFYSLFNGGDLKRSLWCVEFLVDKTLKSIELSPFCQCEILWKLRHAIRSNWKYPMVSKNIRAYILENICHSYQKVREIHGILLNYTFISPYGLKSEQVNFDNNYSDLFSFEPIIKQLDEKLSILFDDKKSEMDVVSFKSDLLDPNSDDGKKLLHFIETICLFCKKHDSHSLFEHPGFILILPYLCVIQTNNPIMSQINNAISFIASITYRDEEKIQQVLTTINKLSLNWNWRTRKTILSFLSIFAKSNHFLLIKSKYIDQIEMIIVRLLTDETVEVRTATSSTLSRILENELISGKRRDRLIHLFRSKSSELSSDIANRHGGILGLCSFVYAFPKEIPDFLPEILLFLIDYTRGISVISNSVNEALRFFKKYHIEDWIIHKHKFSAEQLYQLNDVLISPSYYC</sequence>
<evidence type="ECO:0000256" key="4">
    <source>
        <dbReference type="ARBA" id="ARBA00022490"/>
    </source>
</evidence>
<evidence type="ECO:0000313" key="13">
    <source>
        <dbReference type="Proteomes" id="UP000887458"/>
    </source>
</evidence>
<evidence type="ECO:0000259" key="9">
    <source>
        <dbReference type="Pfam" id="PF11919"/>
    </source>
</evidence>
<keyword evidence="13" id="KW-1185">Reference proteome</keyword>
<dbReference type="Pfam" id="PF11919">
    <property type="entry name" value="PSME4_C"/>
    <property type="match status" value="1"/>
</dbReference>
<dbReference type="InterPro" id="IPR011989">
    <property type="entry name" value="ARM-like"/>
</dbReference>
<dbReference type="GO" id="GO:0000502">
    <property type="term" value="C:proteasome complex"/>
    <property type="evidence" value="ECO:0007669"/>
    <property type="project" value="UniProtKB-KW"/>
</dbReference>
<comment type="similarity">
    <text evidence="3">Belongs to the BLM10 family.</text>
</comment>
<evidence type="ECO:0000256" key="6">
    <source>
        <dbReference type="ARBA" id="ARBA00022763"/>
    </source>
</evidence>
<keyword evidence="5" id="KW-0677">Repeat</keyword>
<keyword evidence="6" id="KW-0227">DNA damage</keyword>
<reference evidence="12 13" key="2">
    <citation type="journal article" date="2022" name="Mol. Biol. Evol.">
        <title>Comparative Genomics Reveals Insights into the Divergent Evolution of Astigmatic Mites and Household Pest Adaptations.</title>
        <authorList>
            <person name="Xiong Q."/>
            <person name="Wan A.T."/>
            <person name="Liu X."/>
            <person name="Fung C.S."/>
            <person name="Xiao X."/>
            <person name="Malainual N."/>
            <person name="Hou J."/>
            <person name="Wang L."/>
            <person name="Wang M."/>
            <person name="Yang K.Y."/>
            <person name="Cui Y."/>
            <person name="Leung E.L."/>
            <person name="Nong W."/>
            <person name="Shin S.K."/>
            <person name="Au S.W."/>
            <person name="Jeong K.Y."/>
            <person name="Chew F.T."/>
            <person name="Hui J.H."/>
            <person name="Leung T.F."/>
            <person name="Tungtrongchitr A."/>
            <person name="Zhong N."/>
            <person name="Liu Z."/>
            <person name="Tsui S.K."/>
        </authorList>
    </citation>
    <scope>NUCLEOTIDE SEQUENCE [LARGE SCALE GENOMIC DNA]</scope>
    <source>
        <strain evidence="12">Derp</strain>
    </source>
</reference>
<keyword evidence="4" id="KW-0963">Cytoplasm</keyword>
<evidence type="ECO:0000259" key="10">
    <source>
        <dbReference type="Pfam" id="PF16507"/>
    </source>
</evidence>
<dbReference type="InterPro" id="IPR035309">
    <property type="entry name" value="PSME4"/>
</dbReference>
<proteinExistence type="inferred from homology"/>
<dbReference type="InterPro" id="IPR021843">
    <property type="entry name" value="PSME4_C"/>
</dbReference>
<organism evidence="12 13">
    <name type="scientific">Dermatophagoides pteronyssinus</name>
    <name type="common">European house dust mite</name>
    <dbReference type="NCBI Taxonomy" id="6956"/>
    <lineage>
        <taxon>Eukaryota</taxon>
        <taxon>Metazoa</taxon>
        <taxon>Ecdysozoa</taxon>
        <taxon>Arthropoda</taxon>
        <taxon>Chelicerata</taxon>
        <taxon>Arachnida</taxon>
        <taxon>Acari</taxon>
        <taxon>Acariformes</taxon>
        <taxon>Sarcoptiformes</taxon>
        <taxon>Astigmata</taxon>
        <taxon>Psoroptidia</taxon>
        <taxon>Analgoidea</taxon>
        <taxon>Pyroglyphidae</taxon>
        <taxon>Dermatophagoidinae</taxon>
        <taxon>Dermatophagoides</taxon>
    </lineage>
</organism>
<dbReference type="InterPro" id="IPR016024">
    <property type="entry name" value="ARM-type_fold"/>
</dbReference>
<evidence type="ECO:0000256" key="5">
    <source>
        <dbReference type="ARBA" id="ARBA00022737"/>
    </source>
</evidence>
<evidence type="ECO:0000256" key="7">
    <source>
        <dbReference type="ARBA" id="ARBA00023204"/>
    </source>
</evidence>
<dbReference type="Proteomes" id="UP000887458">
    <property type="component" value="Unassembled WGS sequence"/>
</dbReference>
<feature type="domain" description="Proteasome activator complex subunit 4 C-terminal" evidence="9">
    <location>
        <begin position="1602"/>
        <end position="1687"/>
    </location>
</feature>
<keyword evidence="8" id="KW-0539">Nucleus</keyword>
<accession>A0ABQ8JHJ9</accession>
<comment type="subcellular location">
    <subcellularLocation>
        <location evidence="2">Cytoplasm</location>
    </subcellularLocation>
    <subcellularLocation>
        <location evidence="1">Nucleus speckle</location>
    </subcellularLocation>
</comment>
<evidence type="ECO:0000256" key="2">
    <source>
        <dbReference type="ARBA" id="ARBA00004496"/>
    </source>
</evidence>
<protein>
    <submittedName>
        <fullName evidence="12">Proteasome activator complex subunit 4</fullName>
    </submittedName>
</protein>
<dbReference type="EMBL" id="NJHN03000037">
    <property type="protein sequence ID" value="KAH9422092.1"/>
    <property type="molecule type" value="Genomic_DNA"/>
</dbReference>
<dbReference type="Gene3D" id="1.25.10.10">
    <property type="entry name" value="Leucine-rich Repeat Variant"/>
    <property type="match status" value="1"/>
</dbReference>